<keyword evidence="2" id="KW-1185">Reference proteome</keyword>
<dbReference type="EMBL" id="PQFF01000158">
    <property type="protein sequence ID" value="RHZ78112.1"/>
    <property type="molecule type" value="Genomic_DNA"/>
</dbReference>
<evidence type="ECO:0000313" key="2">
    <source>
        <dbReference type="Proteomes" id="UP000266861"/>
    </source>
</evidence>
<organism evidence="1 2">
    <name type="scientific">Diversispora epigaea</name>
    <dbReference type="NCBI Taxonomy" id="1348612"/>
    <lineage>
        <taxon>Eukaryota</taxon>
        <taxon>Fungi</taxon>
        <taxon>Fungi incertae sedis</taxon>
        <taxon>Mucoromycota</taxon>
        <taxon>Glomeromycotina</taxon>
        <taxon>Glomeromycetes</taxon>
        <taxon>Diversisporales</taxon>
        <taxon>Diversisporaceae</taxon>
        <taxon>Diversispora</taxon>
    </lineage>
</organism>
<sequence length="157" mass="18491">MFNTFSQWIDSLRKRRLFKGYKSAILTIFLKPIQVHQLQLFYMNLIINHTGKNDLINTSDILNYFQEKILPGNEFVGTAIQEIIEGLEFRFPANKYKSEKKLIIFSKSGLHSYEIYMLNKMDKVLLDVVKICGTQLVNNEKEHTPFAFLENNGQFYR</sequence>
<proteinExistence type="predicted"/>
<dbReference type="AlphaFoldDB" id="A0A397ITR1"/>
<protein>
    <submittedName>
        <fullName evidence="1">Uncharacterized protein</fullName>
    </submittedName>
</protein>
<comment type="caution">
    <text evidence="1">The sequence shown here is derived from an EMBL/GenBank/DDBJ whole genome shotgun (WGS) entry which is preliminary data.</text>
</comment>
<accession>A0A397ITR1</accession>
<gene>
    <name evidence="1" type="ORF">Glove_168g264</name>
</gene>
<dbReference type="Proteomes" id="UP000266861">
    <property type="component" value="Unassembled WGS sequence"/>
</dbReference>
<reference evidence="1 2" key="1">
    <citation type="submission" date="2018-08" db="EMBL/GenBank/DDBJ databases">
        <title>Genome and evolution of the arbuscular mycorrhizal fungus Diversispora epigaea (formerly Glomus versiforme) and its bacterial endosymbionts.</title>
        <authorList>
            <person name="Sun X."/>
            <person name="Fei Z."/>
            <person name="Harrison M."/>
        </authorList>
    </citation>
    <scope>NUCLEOTIDE SEQUENCE [LARGE SCALE GENOMIC DNA]</scope>
    <source>
        <strain evidence="1 2">IT104</strain>
    </source>
</reference>
<evidence type="ECO:0000313" key="1">
    <source>
        <dbReference type="EMBL" id="RHZ78112.1"/>
    </source>
</evidence>
<name>A0A397ITR1_9GLOM</name>